<dbReference type="SUPFAM" id="SSF51971">
    <property type="entry name" value="Nucleotide-binding domain"/>
    <property type="match status" value="1"/>
</dbReference>
<protein>
    <submittedName>
        <fullName evidence="3">Flavin-dependent amine oxidoreductase</fullName>
    </submittedName>
</protein>
<keyword evidence="4" id="KW-1185">Reference proteome</keyword>
<evidence type="ECO:0000313" key="3">
    <source>
        <dbReference type="EMBL" id="PXX70878.1"/>
    </source>
</evidence>
<dbReference type="Gene3D" id="3.50.50.60">
    <property type="entry name" value="FAD/NAD(P)-binding domain"/>
    <property type="match status" value="1"/>
</dbReference>
<dbReference type="Pfam" id="PF01593">
    <property type="entry name" value="Amino_oxidase"/>
    <property type="match status" value="1"/>
</dbReference>
<gene>
    <name evidence="3" type="ORF">DFR70_101299</name>
</gene>
<dbReference type="InterPro" id="IPR050464">
    <property type="entry name" value="Zeta_carotene_desat/Oxidored"/>
</dbReference>
<dbReference type="EMBL" id="QJKF01000001">
    <property type="protein sequence ID" value="PXX70878.1"/>
    <property type="molecule type" value="Genomic_DNA"/>
</dbReference>
<accession>A0A318K990</accession>
<evidence type="ECO:0000259" key="2">
    <source>
        <dbReference type="Pfam" id="PF01593"/>
    </source>
</evidence>
<proteinExistence type="predicted"/>
<dbReference type="OrthoDB" id="5501831at2"/>
<dbReference type="Proteomes" id="UP000247569">
    <property type="component" value="Unassembled WGS sequence"/>
</dbReference>
<evidence type="ECO:0000313" key="4">
    <source>
        <dbReference type="Proteomes" id="UP000247569"/>
    </source>
</evidence>
<sequence length="406" mass="43052">MNTRITVVGGGIAGLTAAIACAEAGVPVQLHEAHHTLGGRGRATAEPYVAHEGAHVFYADGPHYTWLKQRGFVAGLGWPAPTAAGKLAFRADGRMRRTPPAGVLRAMANARLRPPVDQDFRSWATSTFGPRAAEQIANMISAVTYDADTGRLSAVFVWELFQRVFGPRVPAVRWVRGGWQRVIDRMAARAVDLGVTVSTASRVDALPEDGPVIVATELAAARKLLGEDTLRGESGYAVLLDVAVRASRADRVLVFDLDEAGFHESYTMQDDAIAPPGESLYQLQMPVRAGESPKQAQQRLSRLADQAIPERADRTTFERTATAKGRTGALDLPGHTWRDRPAIARGNGIFLAGDMVAAPGMRGEIAINSGVLAAEAAVAAARGRSARTREGTSGGRFSGGAAVSSS</sequence>
<dbReference type="RefSeq" id="WP_051186716.1">
    <property type="nucleotide sequence ID" value="NZ_QJKF01000001.1"/>
</dbReference>
<feature type="domain" description="Amine oxidase" evidence="2">
    <location>
        <begin position="12"/>
        <end position="376"/>
    </location>
</feature>
<evidence type="ECO:0000256" key="1">
    <source>
        <dbReference type="SAM" id="MobiDB-lite"/>
    </source>
</evidence>
<comment type="caution">
    <text evidence="3">The sequence shown here is derived from an EMBL/GenBank/DDBJ whole genome shotgun (WGS) entry which is preliminary data.</text>
</comment>
<dbReference type="PROSITE" id="PS51257">
    <property type="entry name" value="PROKAR_LIPOPROTEIN"/>
    <property type="match status" value="1"/>
</dbReference>
<dbReference type="PANTHER" id="PTHR42923">
    <property type="entry name" value="PROTOPORPHYRINOGEN OXIDASE"/>
    <property type="match status" value="1"/>
</dbReference>
<dbReference type="GO" id="GO:0016491">
    <property type="term" value="F:oxidoreductase activity"/>
    <property type="evidence" value="ECO:0007669"/>
    <property type="project" value="InterPro"/>
</dbReference>
<dbReference type="InterPro" id="IPR036188">
    <property type="entry name" value="FAD/NAD-bd_sf"/>
</dbReference>
<name>A0A318K990_9NOCA</name>
<reference evidence="3 4" key="1">
    <citation type="submission" date="2018-05" db="EMBL/GenBank/DDBJ databases">
        <title>Genomic Encyclopedia of Type Strains, Phase IV (KMG-IV): sequencing the most valuable type-strain genomes for metagenomic binning, comparative biology and taxonomic classification.</title>
        <authorList>
            <person name="Goeker M."/>
        </authorList>
    </citation>
    <scope>NUCLEOTIDE SEQUENCE [LARGE SCALE GENOMIC DNA]</scope>
    <source>
        <strain evidence="3 4">DSM 44704</strain>
    </source>
</reference>
<feature type="region of interest" description="Disordered" evidence="1">
    <location>
        <begin position="383"/>
        <end position="406"/>
    </location>
</feature>
<dbReference type="AlphaFoldDB" id="A0A318K990"/>
<dbReference type="InterPro" id="IPR002937">
    <property type="entry name" value="Amino_oxidase"/>
</dbReference>
<organism evidence="3 4">
    <name type="scientific">Nocardia tenerifensis</name>
    <dbReference type="NCBI Taxonomy" id="228006"/>
    <lineage>
        <taxon>Bacteria</taxon>
        <taxon>Bacillati</taxon>
        <taxon>Actinomycetota</taxon>
        <taxon>Actinomycetes</taxon>
        <taxon>Mycobacteriales</taxon>
        <taxon>Nocardiaceae</taxon>
        <taxon>Nocardia</taxon>
    </lineage>
</organism>
<dbReference type="PRINTS" id="PR00368">
    <property type="entry name" value="FADPNR"/>
</dbReference>
<dbReference type="PRINTS" id="PR00411">
    <property type="entry name" value="PNDRDTASEI"/>
</dbReference>